<proteinExistence type="predicted"/>
<keyword evidence="2" id="KW-1185">Reference proteome</keyword>
<dbReference type="EMBL" id="CP071770">
    <property type="protein sequence ID" value="QTD62730.1"/>
    <property type="molecule type" value="Genomic_DNA"/>
</dbReference>
<organism evidence="1 2">
    <name type="scientific">Acinetobacter towneri</name>
    <dbReference type="NCBI Taxonomy" id="202956"/>
    <lineage>
        <taxon>Bacteria</taxon>
        <taxon>Pseudomonadati</taxon>
        <taxon>Pseudomonadota</taxon>
        <taxon>Gammaproteobacteria</taxon>
        <taxon>Moraxellales</taxon>
        <taxon>Moraxellaceae</taxon>
        <taxon>Acinetobacter</taxon>
    </lineage>
</organism>
<dbReference type="Proteomes" id="UP000663954">
    <property type="component" value="Chromosome"/>
</dbReference>
<accession>A0ABX7TGD8</accession>
<name>A0ABX7TGD8_9GAMM</name>
<protein>
    <submittedName>
        <fullName evidence="1">Uncharacterized protein</fullName>
    </submittedName>
</protein>
<dbReference type="RefSeq" id="WP_158660389.1">
    <property type="nucleotide sequence ID" value="NZ_CP071766.1"/>
</dbReference>
<evidence type="ECO:0000313" key="2">
    <source>
        <dbReference type="Proteomes" id="UP000663954"/>
    </source>
</evidence>
<sequence>MNDLKTLRDKLNGSIRHNEDEAELQAQWDALHQAMEDEQAAEEFERSFNE</sequence>
<dbReference type="GeneID" id="64223486"/>
<evidence type="ECO:0000313" key="1">
    <source>
        <dbReference type="EMBL" id="QTD62730.1"/>
    </source>
</evidence>
<reference evidence="1 2" key="1">
    <citation type="journal article" date="2020" name="Front. Cell. Infect. Microbiol.">
        <title>Characterization of Three Porcine Acinetobacter towneri Strains Co-Harboring tet(X3) and bla OXA-58.</title>
        <authorList>
            <person name="Ma J."/>
            <person name="Wang J."/>
            <person name="Feng J."/>
            <person name="Liu Y."/>
            <person name="Yang B."/>
            <person name="Li R."/>
            <person name="Bai L."/>
            <person name="He T."/>
            <person name="Wang X."/>
            <person name="Yang Z."/>
        </authorList>
    </citation>
    <scope>NUCLEOTIDE SEQUENCE [LARGE SCALE GENOMIC DNA]</scope>
    <source>
        <strain evidence="1 2">GX5</strain>
    </source>
</reference>
<gene>
    <name evidence="1" type="ORF">J4G45_06125</name>
</gene>